<dbReference type="AlphaFoldDB" id="A0A0G0NRA0"/>
<protein>
    <submittedName>
        <fullName evidence="3">Pas28</fullName>
    </submittedName>
</protein>
<evidence type="ECO:0000313" key="4">
    <source>
        <dbReference type="Proteomes" id="UP000034048"/>
    </source>
</evidence>
<accession>A0A0G0NRA0</accession>
<feature type="region of interest" description="Disordered" evidence="1">
    <location>
        <begin position="352"/>
        <end position="375"/>
    </location>
</feature>
<organism evidence="3 4">
    <name type="scientific">Candidatus Falkowbacteria bacterium GW2011_GWA2_39_24</name>
    <dbReference type="NCBI Taxonomy" id="1618634"/>
    <lineage>
        <taxon>Bacteria</taxon>
        <taxon>Candidatus Falkowiibacteriota</taxon>
    </lineage>
</organism>
<keyword evidence="2" id="KW-0812">Transmembrane</keyword>
<comment type="caution">
    <text evidence="3">The sequence shown here is derived from an EMBL/GenBank/DDBJ whole genome shotgun (WGS) entry which is preliminary data.</text>
</comment>
<feature type="compositionally biased region" description="Polar residues" evidence="1">
    <location>
        <begin position="571"/>
        <end position="598"/>
    </location>
</feature>
<evidence type="ECO:0000256" key="1">
    <source>
        <dbReference type="SAM" id="MobiDB-lite"/>
    </source>
</evidence>
<reference evidence="3 4" key="1">
    <citation type="journal article" date="2015" name="Nature">
        <title>rRNA introns, odd ribosomes, and small enigmatic genomes across a large radiation of phyla.</title>
        <authorList>
            <person name="Brown C.T."/>
            <person name="Hug L.A."/>
            <person name="Thomas B.C."/>
            <person name="Sharon I."/>
            <person name="Castelle C.J."/>
            <person name="Singh A."/>
            <person name="Wilkins M.J."/>
            <person name="Williams K.H."/>
            <person name="Banfield J.F."/>
        </authorList>
    </citation>
    <scope>NUCLEOTIDE SEQUENCE [LARGE SCALE GENOMIC DNA]</scope>
</reference>
<feature type="region of interest" description="Disordered" evidence="1">
    <location>
        <begin position="552"/>
        <end position="598"/>
    </location>
</feature>
<feature type="compositionally biased region" description="Basic and acidic residues" evidence="1">
    <location>
        <begin position="220"/>
        <end position="235"/>
    </location>
</feature>
<keyword evidence="2" id="KW-1133">Transmembrane helix</keyword>
<feature type="transmembrane region" description="Helical" evidence="2">
    <location>
        <begin position="12"/>
        <end position="30"/>
    </location>
</feature>
<sequence>MKFINNKIFHLVISLVIITGWLFTGWPPIWQHPRIPPQTKQAKALVPSGLIIAWPSTNGSIPVGWSRETNFDTYFVEGTTSNPSASAFGNATHSHASPNHQHTIDHTHSGSLGNASGAYTTPALSAGNTNNHVHTTNVTPNTDLNVAQSATATLGTASNDPPYTKVILIKSNGTTLIPTGAYVFLASDTFTGWTRRSGNRYLKGADASGDGGGTGGTSDAHTHTDSGHTHTENAHTHIVTTNAGNAGSGKAKTGTSMSDQAHSHGISGGDQTATEQSGVGVLANDDGQPPYYKLNIIENTTGSPALLDGTIAMWDGTIASIPTDWILCDGSGTCPNLNDKFIKGANADSESGNTGGALTHTHSAGTAHSHTIDSHSHSFTVAQATETQIKNGNGATSVSANTHTHTFSLSGGGTTATQTITADANSPNDNRPPYKEIVYIKYVAPVTPTFTAGPAESTASTTTNPTTEGAGITFQGTATAGTNWKLLICKTSGTSGTDCDGGASDRWCVSSSGVASASQNTCAYTTTSSEQDTEAWYGYACDTTSCASESQGSGDSGSPFVVNNPPPFTAFSDNSGKNPGETVTFSSTANDTANPGDT</sequence>
<dbReference type="SUPFAM" id="SSF88874">
    <property type="entry name" value="Receptor-binding domain of short tail fibre protein gp12"/>
    <property type="match status" value="1"/>
</dbReference>
<dbReference type="PATRIC" id="fig|1618634.3.peg.83"/>
<name>A0A0G0NRA0_9BACT</name>
<feature type="compositionally biased region" description="Low complexity" evidence="1">
    <location>
        <begin position="454"/>
        <end position="468"/>
    </location>
</feature>
<feature type="region of interest" description="Disordered" evidence="1">
    <location>
        <begin position="195"/>
        <end position="275"/>
    </location>
</feature>
<keyword evidence="2" id="KW-0472">Membrane</keyword>
<dbReference type="Proteomes" id="UP000034048">
    <property type="component" value="Unassembled WGS sequence"/>
</dbReference>
<dbReference type="EMBL" id="LBWS01000005">
    <property type="protein sequence ID" value="KKR15301.1"/>
    <property type="molecule type" value="Genomic_DNA"/>
</dbReference>
<gene>
    <name evidence="3" type="ORF">UT42_C0005G0021</name>
</gene>
<feature type="region of interest" description="Disordered" evidence="1">
    <location>
        <begin position="454"/>
        <end position="474"/>
    </location>
</feature>
<evidence type="ECO:0000256" key="2">
    <source>
        <dbReference type="SAM" id="Phobius"/>
    </source>
</evidence>
<proteinExistence type="predicted"/>
<feature type="non-terminal residue" evidence="3">
    <location>
        <position position="598"/>
    </location>
</feature>
<evidence type="ECO:0000313" key="3">
    <source>
        <dbReference type="EMBL" id="KKR15301.1"/>
    </source>
</evidence>
<feature type="compositionally biased region" description="Low complexity" evidence="1">
    <location>
        <begin position="356"/>
        <end position="369"/>
    </location>
</feature>